<accession>A0A157SY12</accession>
<dbReference type="PATRIC" id="fig|2287.9.peg.441"/>
<dbReference type="EMBL" id="LT549890">
    <property type="protein sequence ID" value="SAI83992.1"/>
    <property type="molecule type" value="Genomic_DNA"/>
</dbReference>
<dbReference type="Pfam" id="PF01904">
    <property type="entry name" value="DUF72"/>
    <property type="match status" value="1"/>
</dbReference>
<reference evidence="2" key="1">
    <citation type="submission" date="2016-04" db="EMBL/GenBank/DDBJ databases">
        <authorList>
            <person name="Shah S.A."/>
            <person name="Garrett R.A."/>
        </authorList>
    </citation>
    <scope>NUCLEOTIDE SEQUENCE [LARGE SCALE GENOMIC DNA]</scope>
    <source>
        <strain evidence="2">ATCC 35091 / DSM 1616 / JCM 8930 / NBRC 15331 / P1</strain>
    </source>
</reference>
<evidence type="ECO:0000313" key="1">
    <source>
        <dbReference type="EMBL" id="SAI83992.1"/>
    </source>
</evidence>
<evidence type="ECO:0008006" key="3">
    <source>
        <dbReference type="Google" id="ProtNLM"/>
    </source>
</evidence>
<evidence type="ECO:0000313" key="2">
    <source>
        <dbReference type="Proteomes" id="UP000076770"/>
    </source>
</evidence>
<dbReference type="PANTHER" id="PTHR30348:SF4">
    <property type="entry name" value="DUF72 DOMAIN-CONTAINING PROTEIN"/>
    <property type="match status" value="1"/>
</dbReference>
<dbReference type="AlphaFoldDB" id="A0A157SY12"/>
<dbReference type="Gene3D" id="3.20.20.410">
    <property type="entry name" value="Protein of unknown function UPF0759"/>
    <property type="match status" value="1"/>
</dbReference>
<gene>
    <name evidence="1" type="ORF">SSOP1_0437</name>
</gene>
<dbReference type="InterPro" id="IPR002763">
    <property type="entry name" value="DUF72"/>
</dbReference>
<name>A0A157SY12_SACSO</name>
<proteinExistence type="predicted"/>
<sequence>MFSSSLTSYVYTKPIILIFSQNLCKMIKIGTCGFTRKHFNYFDVLEVQETFYNFLSEERLNKLKELSIRNKVELTIKANQIITHEYNRITYKRFKKIIGDVKNYGYFRPTKEVMQALEITLNEAKFLNSRIIIFQTPPSFAPNNENIKNLKDFFSILDKSFIYGWEPRGEWNQNHEVLLKIFSQIDVIHVVDPFKNKSVDDKQIRYFRLHGLGSSEVNYRYKYTKADLEKLKEYVLSERKELIYVLFNNVYSFDDALSFKRMIEG</sequence>
<dbReference type="InterPro" id="IPR036520">
    <property type="entry name" value="UPF0759_sf"/>
</dbReference>
<organism evidence="1 2">
    <name type="scientific">Saccharolobus solfataricus</name>
    <name type="common">Sulfolobus solfataricus</name>
    <dbReference type="NCBI Taxonomy" id="2287"/>
    <lineage>
        <taxon>Archaea</taxon>
        <taxon>Thermoproteota</taxon>
        <taxon>Thermoprotei</taxon>
        <taxon>Sulfolobales</taxon>
        <taxon>Sulfolobaceae</taxon>
        <taxon>Saccharolobus</taxon>
    </lineage>
</organism>
<dbReference type="Proteomes" id="UP000076770">
    <property type="component" value="Chromosome i"/>
</dbReference>
<protein>
    <recommendedName>
        <fullName evidence="3">DUF72 domain-containing protein</fullName>
    </recommendedName>
</protein>
<dbReference type="PANTHER" id="PTHR30348">
    <property type="entry name" value="UNCHARACTERIZED PROTEIN YECE"/>
    <property type="match status" value="1"/>
</dbReference>
<dbReference type="SUPFAM" id="SSF117396">
    <property type="entry name" value="TM1631-like"/>
    <property type="match status" value="1"/>
</dbReference>